<dbReference type="EMBL" id="MBTA01000026">
    <property type="protein sequence ID" value="RKD14309.1"/>
    <property type="molecule type" value="Genomic_DNA"/>
</dbReference>
<dbReference type="GO" id="GO:0009279">
    <property type="term" value="C:cell outer membrane"/>
    <property type="evidence" value="ECO:0007669"/>
    <property type="project" value="UniProtKB-SubCell"/>
</dbReference>
<dbReference type="InterPro" id="IPR036737">
    <property type="entry name" value="OmpA-like_sf"/>
</dbReference>
<evidence type="ECO:0000256" key="2">
    <source>
        <dbReference type="ARBA" id="ARBA00023136"/>
    </source>
</evidence>
<dbReference type="InterPro" id="IPR006664">
    <property type="entry name" value="OMP_bac"/>
</dbReference>
<keyword evidence="3" id="KW-0998">Cell outer membrane</keyword>
<dbReference type="InterPro" id="IPR050330">
    <property type="entry name" value="Bact_OuterMem_StrucFunc"/>
</dbReference>
<evidence type="ECO:0000256" key="5">
    <source>
        <dbReference type="SAM" id="SignalP"/>
    </source>
</evidence>
<evidence type="ECO:0000256" key="1">
    <source>
        <dbReference type="ARBA" id="ARBA00004442"/>
    </source>
</evidence>
<name>A0A419S3T5_9SPHI</name>
<dbReference type="SUPFAM" id="SSF48452">
    <property type="entry name" value="TPR-like"/>
    <property type="match status" value="1"/>
</dbReference>
<protein>
    <recommendedName>
        <fullName evidence="6">OmpA-like domain-containing protein</fullName>
    </recommendedName>
</protein>
<dbReference type="Pfam" id="PF07676">
    <property type="entry name" value="PD40"/>
    <property type="match status" value="2"/>
</dbReference>
<keyword evidence="5" id="KW-0732">Signal</keyword>
<dbReference type="PANTHER" id="PTHR30329:SF21">
    <property type="entry name" value="LIPOPROTEIN YIAD-RELATED"/>
    <property type="match status" value="1"/>
</dbReference>
<dbReference type="AlphaFoldDB" id="A0A419S3T5"/>
<reference evidence="7 8" key="1">
    <citation type="submission" date="2016-07" db="EMBL/GenBank/DDBJ databases">
        <title>Genome of Pelobium manganitolerans.</title>
        <authorList>
            <person name="Wu S."/>
            <person name="Wang G."/>
        </authorList>
    </citation>
    <scope>NUCLEOTIDE SEQUENCE [LARGE SCALE GENOMIC DNA]</scope>
    <source>
        <strain evidence="7 8">YS-25</strain>
    </source>
</reference>
<dbReference type="SUPFAM" id="SSF103088">
    <property type="entry name" value="OmpA-like"/>
    <property type="match status" value="1"/>
</dbReference>
<dbReference type="Gene3D" id="3.30.1330.60">
    <property type="entry name" value="OmpA-like domain"/>
    <property type="match status" value="1"/>
</dbReference>
<gene>
    <name evidence="7" type="ORF">BCY91_07425</name>
</gene>
<dbReference type="RefSeq" id="WP_120182310.1">
    <property type="nucleotide sequence ID" value="NZ_MBTA01000026.1"/>
</dbReference>
<feature type="chain" id="PRO_5019349253" description="OmpA-like domain-containing protein" evidence="5">
    <location>
        <begin position="24"/>
        <end position="702"/>
    </location>
</feature>
<dbReference type="Pfam" id="PF00691">
    <property type="entry name" value="OmpA"/>
    <property type="match status" value="1"/>
</dbReference>
<dbReference type="InterPro" id="IPR011659">
    <property type="entry name" value="WD40"/>
</dbReference>
<dbReference type="InterPro" id="IPR011990">
    <property type="entry name" value="TPR-like_helical_dom_sf"/>
</dbReference>
<dbReference type="Proteomes" id="UP000283433">
    <property type="component" value="Unassembled WGS sequence"/>
</dbReference>
<evidence type="ECO:0000256" key="4">
    <source>
        <dbReference type="PROSITE-ProRule" id="PRU00473"/>
    </source>
</evidence>
<feature type="signal peptide" evidence="5">
    <location>
        <begin position="1"/>
        <end position="23"/>
    </location>
</feature>
<dbReference type="PRINTS" id="PR01021">
    <property type="entry name" value="OMPADOMAIN"/>
</dbReference>
<keyword evidence="8" id="KW-1185">Reference proteome</keyword>
<dbReference type="CDD" id="cd07185">
    <property type="entry name" value="OmpA_C-like"/>
    <property type="match status" value="1"/>
</dbReference>
<keyword evidence="2 4" id="KW-0472">Membrane</keyword>
<dbReference type="PANTHER" id="PTHR30329">
    <property type="entry name" value="STATOR ELEMENT OF FLAGELLAR MOTOR COMPLEX"/>
    <property type="match status" value="1"/>
</dbReference>
<dbReference type="OrthoDB" id="9809364at2"/>
<dbReference type="Gene3D" id="1.25.40.10">
    <property type="entry name" value="Tetratricopeptide repeat domain"/>
    <property type="match status" value="1"/>
</dbReference>
<dbReference type="PROSITE" id="PS51123">
    <property type="entry name" value="OMPA_2"/>
    <property type="match status" value="1"/>
</dbReference>
<dbReference type="InterPro" id="IPR006665">
    <property type="entry name" value="OmpA-like"/>
</dbReference>
<sequence>MKFTHIKIYLIASALCFSLASQAQKQQAELIAARNAYKNLRYAETIALLKPVLAKDSANTSALEMIANSYRLTKQYPEALRYYEQLNQKDIAKPEWVLHYAEALANHAEYEKSELWYRKYLAMVPSDRRGQYFSEVDFEKLGKGFSWSVGFLNINSPASEYAPMLYKNGLVFTSNRYQPKAVEHVFAWDNTPFSDLFYLEDINSLNVVDADSGATATNKATATVGKINDDNTAPTSNDSKIVGVYDPAVYAALAKTSASLNIRPFSGKINTKFHEGVSTVLPDGSIMFTRNNYFKGKKGKGKDGVVRLKLFTAKGTNHQDIVAFPFNSDSYSVGHPTVSKDGKILIFTSDMPGGSGGTDLYYSVRLDEKSDWGRPVNLGRKINTEGDEAFPYFDEDNTLYFSSNGLAGLGGLDVFSVKLKDLRPVGSPQNLGAPFNSPYDDFGVAKTSELTGYLSSNRAGNDNIYSFVKKEFGIILKGVVTDASTGLPLKSATVILRNGDKEEVLTLNDKGEFRKPLMKDTGYELSGKLKDYLPERRYVGTDGINKDSVIFVPLKLKGTNDAQKFVIDHCDSLKKVFALQNIYYDLDKYFIRADAEADLNHVVALMNKYPDIELVTKSHCDSRASESYNRVLSLRRGESAKAYLVKKGIAPTRVSVQYFGKSRLVNGCTDGVPCSEAEQQMNRRTEFEVVYNGINLALIDCK</sequence>
<evidence type="ECO:0000313" key="8">
    <source>
        <dbReference type="Proteomes" id="UP000283433"/>
    </source>
</evidence>
<proteinExistence type="predicted"/>
<comment type="subcellular location">
    <subcellularLocation>
        <location evidence="1">Cell outer membrane</location>
    </subcellularLocation>
</comment>
<evidence type="ECO:0000256" key="3">
    <source>
        <dbReference type="ARBA" id="ARBA00023237"/>
    </source>
</evidence>
<organism evidence="7 8">
    <name type="scientific">Pelobium manganitolerans</name>
    <dbReference type="NCBI Taxonomy" id="1842495"/>
    <lineage>
        <taxon>Bacteria</taxon>
        <taxon>Pseudomonadati</taxon>
        <taxon>Bacteroidota</taxon>
        <taxon>Sphingobacteriia</taxon>
        <taxon>Sphingobacteriales</taxon>
        <taxon>Sphingobacteriaceae</taxon>
        <taxon>Pelobium</taxon>
    </lineage>
</organism>
<evidence type="ECO:0000313" key="7">
    <source>
        <dbReference type="EMBL" id="RKD14309.1"/>
    </source>
</evidence>
<accession>A0A419S3T5</accession>
<feature type="domain" description="OmpA-like" evidence="6">
    <location>
        <begin position="571"/>
        <end position="693"/>
    </location>
</feature>
<dbReference type="Gene3D" id="2.60.40.1120">
    <property type="entry name" value="Carboxypeptidase-like, regulatory domain"/>
    <property type="match status" value="1"/>
</dbReference>
<dbReference type="SUPFAM" id="SSF82171">
    <property type="entry name" value="DPP6 N-terminal domain-like"/>
    <property type="match status" value="1"/>
</dbReference>
<evidence type="ECO:0000259" key="6">
    <source>
        <dbReference type="PROSITE" id="PS51123"/>
    </source>
</evidence>
<comment type="caution">
    <text evidence="7">The sequence shown here is derived from an EMBL/GenBank/DDBJ whole genome shotgun (WGS) entry which is preliminary data.</text>
</comment>